<evidence type="ECO:0000313" key="1">
    <source>
        <dbReference type="EMBL" id="SVE52454.1"/>
    </source>
</evidence>
<dbReference type="AlphaFoldDB" id="A0A383E799"/>
<accession>A0A383E799</accession>
<feature type="non-terminal residue" evidence="1">
    <location>
        <position position="1"/>
    </location>
</feature>
<sequence length="119" mass="13554">LEAQLSSGRILWKVPVLSESGLWRLLTGGEVVDRFPVNVDTRESDLTPLPAGELARIFGPDRIRMIRPDDDLREAVLLNRYGQELWRECLLLAVCLLLWELWLSRATLEKRATITQGDA</sequence>
<organism evidence="1">
    <name type="scientific">marine metagenome</name>
    <dbReference type="NCBI Taxonomy" id="408172"/>
    <lineage>
        <taxon>unclassified sequences</taxon>
        <taxon>metagenomes</taxon>
        <taxon>ecological metagenomes</taxon>
    </lineage>
</organism>
<name>A0A383E799_9ZZZZ</name>
<protein>
    <submittedName>
        <fullName evidence="1">Uncharacterized protein</fullName>
    </submittedName>
</protein>
<reference evidence="1" key="1">
    <citation type="submission" date="2018-05" db="EMBL/GenBank/DDBJ databases">
        <authorList>
            <person name="Lanie J.A."/>
            <person name="Ng W.-L."/>
            <person name="Kazmierczak K.M."/>
            <person name="Andrzejewski T.M."/>
            <person name="Davidsen T.M."/>
            <person name="Wayne K.J."/>
            <person name="Tettelin H."/>
            <person name="Glass J.I."/>
            <person name="Rusch D."/>
            <person name="Podicherti R."/>
            <person name="Tsui H.-C.T."/>
            <person name="Winkler M.E."/>
        </authorList>
    </citation>
    <scope>NUCLEOTIDE SEQUENCE</scope>
</reference>
<dbReference type="EMBL" id="UINC01223311">
    <property type="protein sequence ID" value="SVE52454.1"/>
    <property type="molecule type" value="Genomic_DNA"/>
</dbReference>
<proteinExistence type="predicted"/>
<gene>
    <name evidence="1" type="ORF">METZ01_LOCUS505308</name>
</gene>